<reference evidence="1" key="1">
    <citation type="submission" date="2020-06" db="EMBL/GenBank/DDBJ databases">
        <title>Draft genome of Bugula neritina, a colonial animal packing powerful symbionts and potential medicines.</title>
        <authorList>
            <person name="Rayko M."/>
        </authorList>
    </citation>
    <scope>NUCLEOTIDE SEQUENCE [LARGE SCALE GENOMIC DNA]</scope>
    <source>
        <strain evidence="1">Kwan_BN1</strain>
    </source>
</reference>
<name>A0A7J7JUU2_BUGNE</name>
<dbReference type="EMBL" id="VXIV02001799">
    <property type="protein sequence ID" value="KAF6029635.1"/>
    <property type="molecule type" value="Genomic_DNA"/>
</dbReference>
<dbReference type="Proteomes" id="UP000593567">
    <property type="component" value="Unassembled WGS sequence"/>
</dbReference>
<evidence type="ECO:0000313" key="2">
    <source>
        <dbReference type="Proteomes" id="UP000593567"/>
    </source>
</evidence>
<organism evidence="1 2">
    <name type="scientific">Bugula neritina</name>
    <name type="common">Brown bryozoan</name>
    <name type="synonym">Sertularia neritina</name>
    <dbReference type="NCBI Taxonomy" id="10212"/>
    <lineage>
        <taxon>Eukaryota</taxon>
        <taxon>Metazoa</taxon>
        <taxon>Spiralia</taxon>
        <taxon>Lophotrochozoa</taxon>
        <taxon>Bryozoa</taxon>
        <taxon>Gymnolaemata</taxon>
        <taxon>Cheilostomatida</taxon>
        <taxon>Flustrina</taxon>
        <taxon>Buguloidea</taxon>
        <taxon>Bugulidae</taxon>
        <taxon>Bugula</taxon>
    </lineage>
</organism>
<protein>
    <submittedName>
        <fullName evidence="1">Uncharacterized protein</fullName>
    </submittedName>
</protein>
<gene>
    <name evidence="1" type="ORF">EB796_012044</name>
</gene>
<proteinExistence type="predicted"/>
<comment type="caution">
    <text evidence="1">The sequence shown here is derived from an EMBL/GenBank/DDBJ whole genome shotgun (WGS) entry which is preliminary data.</text>
</comment>
<dbReference type="OrthoDB" id="6085115at2759"/>
<evidence type="ECO:0000313" key="1">
    <source>
        <dbReference type="EMBL" id="KAF6029635.1"/>
    </source>
</evidence>
<accession>A0A7J7JUU2</accession>
<sequence length="288" mass="32372">MEETDELWVLVGNQYQFQTVMILSDASKGPYMPLTSLLPHYSIFDAVEELFVPRLTAFNTTSRYAFSSHFDQHGLSRLDTATMTYNGALDLTEWKCKVLQLHYLAIGGLALAQCEHGNFNLLLDTVINSVVSKFQSGELYVSHNTRYIVAVEKPSTLTVYYLNDNATLVEMYKHVLHMSIGEVRFMNSEEAESYNLAVTSLDGNSLIFFDVKTRKNTVLEGLASGREDNSASDVGAPASNLVVVSGEFGEHILVPCRGSLFIVNKFYRMISCEWSNVNKYQLALWLDI</sequence>
<dbReference type="AlphaFoldDB" id="A0A7J7JUU2"/>
<keyword evidence="2" id="KW-1185">Reference proteome</keyword>